<evidence type="ECO:0000313" key="3">
    <source>
        <dbReference type="EMBL" id="GAX85298.1"/>
    </source>
</evidence>
<feature type="region of interest" description="Disordered" evidence="1">
    <location>
        <begin position="327"/>
        <end position="367"/>
    </location>
</feature>
<dbReference type="AlphaFoldDB" id="A0A250XQG3"/>
<feature type="compositionally biased region" description="Low complexity" evidence="1">
    <location>
        <begin position="201"/>
        <end position="210"/>
    </location>
</feature>
<dbReference type="InterPro" id="IPR013978">
    <property type="entry name" value="MEKHLA"/>
</dbReference>
<feature type="compositionally biased region" description="Polar residues" evidence="1">
    <location>
        <begin position="240"/>
        <end position="249"/>
    </location>
</feature>
<feature type="region of interest" description="Disordered" evidence="1">
    <location>
        <begin position="61"/>
        <end position="143"/>
    </location>
</feature>
<dbReference type="InterPro" id="IPR000014">
    <property type="entry name" value="PAS"/>
</dbReference>
<gene>
    <name evidence="3" type="ORF">CEUSTIGMA_g12715.t1</name>
</gene>
<feature type="compositionally biased region" description="Polar residues" evidence="1">
    <location>
        <begin position="114"/>
        <end position="133"/>
    </location>
</feature>
<organism evidence="3 4">
    <name type="scientific">Chlamydomonas eustigma</name>
    <dbReference type="NCBI Taxonomy" id="1157962"/>
    <lineage>
        <taxon>Eukaryota</taxon>
        <taxon>Viridiplantae</taxon>
        <taxon>Chlorophyta</taxon>
        <taxon>core chlorophytes</taxon>
        <taxon>Chlorophyceae</taxon>
        <taxon>CS clade</taxon>
        <taxon>Chlamydomonadales</taxon>
        <taxon>Chlamydomonadaceae</taxon>
        <taxon>Chlamydomonas</taxon>
    </lineage>
</organism>
<feature type="compositionally biased region" description="Basic and acidic residues" evidence="1">
    <location>
        <begin position="61"/>
        <end position="72"/>
    </location>
</feature>
<feature type="compositionally biased region" description="Low complexity" evidence="1">
    <location>
        <begin position="344"/>
        <end position="361"/>
    </location>
</feature>
<feature type="domain" description="MEKHLA" evidence="2">
    <location>
        <begin position="491"/>
        <end position="631"/>
    </location>
</feature>
<evidence type="ECO:0000259" key="2">
    <source>
        <dbReference type="Pfam" id="PF08670"/>
    </source>
</evidence>
<dbReference type="Proteomes" id="UP000232323">
    <property type="component" value="Unassembled WGS sequence"/>
</dbReference>
<protein>
    <recommendedName>
        <fullName evidence="2">MEKHLA domain-containing protein</fullName>
    </recommendedName>
</protein>
<reference evidence="3 4" key="1">
    <citation type="submission" date="2017-08" db="EMBL/GenBank/DDBJ databases">
        <title>Acidophilic green algal genome provides insights into adaptation to an acidic environment.</title>
        <authorList>
            <person name="Hirooka S."/>
            <person name="Hirose Y."/>
            <person name="Kanesaki Y."/>
            <person name="Higuchi S."/>
            <person name="Fujiwara T."/>
            <person name="Onuma R."/>
            <person name="Era A."/>
            <person name="Ohbayashi R."/>
            <person name="Uzuka A."/>
            <person name="Nozaki H."/>
            <person name="Yoshikawa H."/>
            <person name="Miyagishima S.Y."/>
        </authorList>
    </citation>
    <scope>NUCLEOTIDE SEQUENCE [LARGE SCALE GENOMIC DNA]</scope>
    <source>
        <strain evidence="3 4">NIES-2499</strain>
    </source>
</reference>
<keyword evidence="4" id="KW-1185">Reference proteome</keyword>
<dbReference type="CDD" id="cd00130">
    <property type="entry name" value="PAS"/>
    <property type="match status" value="1"/>
</dbReference>
<name>A0A250XQG3_9CHLO</name>
<dbReference type="OrthoDB" id="550515at2759"/>
<evidence type="ECO:0000256" key="1">
    <source>
        <dbReference type="SAM" id="MobiDB-lite"/>
    </source>
</evidence>
<dbReference type="STRING" id="1157962.A0A250XQG3"/>
<feature type="region of interest" description="Disordered" evidence="1">
    <location>
        <begin position="155"/>
        <end position="305"/>
    </location>
</feature>
<proteinExistence type="predicted"/>
<accession>A0A250XQG3</accession>
<dbReference type="Pfam" id="PF08670">
    <property type="entry name" value="MEKHLA"/>
    <property type="match status" value="1"/>
</dbReference>
<evidence type="ECO:0000313" key="4">
    <source>
        <dbReference type="Proteomes" id="UP000232323"/>
    </source>
</evidence>
<sequence length="637" mass="69989">MYMPSHVMAFVNNRRVVHRNVGSTVAISPSMRHFKRCASIGSSELTPEEEAVMNELLEARRSRKSAEREEYKRRSKFDPLSGKNRMHVSESPEAPSVTPTASSPALKLQPKRVISNQLGPPITSRQLTESISQKTHKDPEDDLSGFEAAADEFLRRETEVPPVTLNPDTPTPNSESRRRTLLAPGSYRPGALSSTSVPTESTSAASSVRSRALDKSRPSITGQPAGKASSANVLRIQHSLARSSTSAMNRRSKRTEDPSLDGLDLSALEGMTPSQLESVLARLEEEDDMELSLGGSGGKGGSEAEELDWDTLEAGESFERYLKQLKEEEENSQVRRQRAAARKLPAASSVEASSLSSSVPAVKDEEEDSVGELEELLKFLEMVDKAGVAADASSAANRLSSTSIQGGKTGVKNEEEAEDGINWGVLEKVFLGEGWDNEIQMALKEEGTSSQDVDLSPVSEVASSSAALASEEEEEEGPSWLDEVTTLLLGLVVISHQRYLDKPFFEQDVPEEKRAAVFWNAPYALLVQDDSKEAMLEYANSKALDLLGYEFNDIYDLSSFDVVDSKDVYQQDWLWAIEEADENIGKHTVVPRFRLKGHNGSVVEAENVLLFRVDNLEGERIGQAILIRQWTHLPPVA</sequence>
<dbReference type="EMBL" id="BEGY01000161">
    <property type="protein sequence ID" value="GAX85298.1"/>
    <property type="molecule type" value="Genomic_DNA"/>
</dbReference>
<comment type="caution">
    <text evidence="3">The sequence shown here is derived from an EMBL/GenBank/DDBJ whole genome shotgun (WGS) entry which is preliminary data.</text>
</comment>